<evidence type="ECO:0000256" key="10">
    <source>
        <dbReference type="SAM" id="MobiDB-lite"/>
    </source>
</evidence>
<keyword evidence="11" id="KW-0732">Signal</keyword>
<keyword evidence="5" id="KW-0136">Cellulose degradation</keyword>
<evidence type="ECO:0000313" key="14">
    <source>
        <dbReference type="Proteomes" id="UP000193920"/>
    </source>
</evidence>
<protein>
    <recommendedName>
        <fullName evidence="3 9">Cellulase</fullName>
        <ecNumber evidence="3 9">3.2.1.4</ecNumber>
    </recommendedName>
</protein>
<dbReference type="GO" id="GO:0008810">
    <property type="term" value="F:cellulase activity"/>
    <property type="evidence" value="ECO:0007669"/>
    <property type="project" value="UniProtKB-EC"/>
</dbReference>
<reference evidence="13 14" key="1">
    <citation type="submission" date="2016-08" db="EMBL/GenBank/DDBJ databases">
        <title>A Parts List for Fungal Cellulosomes Revealed by Comparative Genomics.</title>
        <authorList>
            <consortium name="DOE Joint Genome Institute"/>
            <person name="Haitjema C.H."/>
            <person name="Gilmore S.P."/>
            <person name="Henske J.K."/>
            <person name="Solomon K.V."/>
            <person name="De Groot R."/>
            <person name="Kuo A."/>
            <person name="Mondo S.J."/>
            <person name="Salamov A.A."/>
            <person name="Labutti K."/>
            <person name="Zhao Z."/>
            <person name="Chiniquy J."/>
            <person name="Barry K."/>
            <person name="Brewer H.M."/>
            <person name="Purvine S.O."/>
            <person name="Wright A.T."/>
            <person name="Boxma B."/>
            <person name="Van Alen T."/>
            <person name="Hackstein J.H."/>
            <person name="Baker S.E."/>
            <person name="Grigoriev I.V."/>
            <person name="O'Malley M.A."/>
        </authorList>
    </citation>
    <scope>NUCLEOTIDE SEQUENCE [LARGE SCALE GENOMIC DNA]</scope>
    <source>
        <strain evidence="13 14">G1</strain>
    </source>
</reference>
<keyword evidence="14" id="KW-1185">Reference proteome</keyword>
<feature type="signal peptide" evidence="11">
    <location>
        <begin position="1"/>
        <end position="22"/>
    </location>
</feature>
<dbReference type="GO" id="GO:0030245">
    <property type="term" value="P:cellulose catabolic process"/>
    <property type="evidence" value="ECO:0007669"/>
    <property type="project" value="UniProtKB-KW"/>
</dbReference>
<feature type="chain" id="PRO_5012914808" description="Cellulase" evidence="11">
    <location>
        <begin position="23"/>
        <end position="412"/>
    </location>
</feature>
<gene>
    <name evidence="13" type="ORF">LY90DRAFT_380149</name>
</gene>
<accession>A0A1Y2E618</accession>
<comment type="caution">
    <text evidence="13">The sequence shown here is derived from an EMBL/GenBank/DDBJ whole genome shotgun (WGS) entry which is preliminary data.</text>
</comment>
<feature type="compositionally biased region" description="Low complexity" evidence="10">
    <location>
        <begin position="149"/>
        <end position="187"/>
    </location>
</feature>
<feature type="compositionally biased region" description="Pro residues" evidence="10">
    <location>
        <begin position="87"/>
        <end position="96"/>
    </location>
</feature>
<dbReference type="EMBL" id="MCOG01000049">
    <property type="protein sequence ID" value="ORY66897.1"/>
    <property type="molecule type" value="Genomic_DNA"/>
</dbReference>
<feature type="domain" description="Glycosyl hydrolases family 45 active site" evidence="12">
    <location>
        <begin position="199"/>
        <end position="210"/>
    </location>
</feature>
<keyword evidence="8" id="KW-0624">Polysaccharide degradation</keyword>
<evidence type="ECO:0000313" key="13">
    <source>
        <dbReference type="EMBL" id="ORY66897.1"/>
    </source>
</evidence>
<dbReference type="SUPFAM" id="SSF50685">
    <property type="entry name" value="Barwin-like endoglucanases"/>
    <property type="match status" value="1"/>
</dbReference>
<comment type="similarity">
    <text evidence="2">Belongs to the glycosyl hydrolase 45 (cellulase K) family.</text>
</comment>
<dbReference type="PANTHER" id="PTHR39730:SF1">
    <property type="entry name" value="ENDOGLUCANASE 1"/>
    <property type="match status" value="1"/>
</dbReference>
<evidence type="ECO:0000256" key="2">
    <source>
        <dbReference type="ARBA" id="ARBA00007793"/>
    </source>
</evidence>
<evidence type="ECO:0000256" key="11">
    <source>
        <dbReference type="SAM" id="SignalP"/>
    </source>
</evidence>
<feature type="region of interest" description="Disordered" evidence="10">
    <location>
        <begin position="149"/>
        <end position="193"/>
    </location>
</feature>
<comment type="catalytic activity">
    <reaction evidence="1 9">
        <text>Endohydrolysis of (1-&gt;4)-beta-D-glucosidic linkages in cellulose, lichenin and cereal beta-D-glucans.</text>
        <dbReference type="EC" id="3.2.1.4"/>
    </reaction>
</comment>
<dbReference type="PROSITE" id="PS01140">
    <property type="entry name" value="GLYCOSYL_HYDROL_F45"/>
    <property type="match status" value="1"/>
</dbReference>
<dbReference type="PANTHER" id="PTHR39730">
    <property type="entry name" value="ENDOGLUCANASE 1"/>
    <property type="match status" value="1"/>
</dbReference>
<organism evidence="13 14">
    <name type="scientific">Neocallimastix californiae</name>
    <dbReference type="NCBI Taxonomy" id="1754190"/>
    <lineage>
        <taxon>Eukaryota</taxon>
        <taxon>Fungi</taxon>
        <taxon>Fungi incertae sedis</taxon>
        <taxon>Chytridiomycota</taxon>
        <taxon>Chytridiomycota incertae sedis</taxon>
        <taxon>Neocallimastigomycetes</taxon>
        <taxon>Neocallimastigales</taxon>
        <taxon>Neocallimastigaceae</taxon>
        <taxon>Neocallimastix</taxon>
    </lineage>
</organism>
<dbReference type="EC" id="3.2.1.4" evidence="3 9"/>
<evidence type="ECO:0000256" key="7">
    <source>
        <dbReference type="ARBA" id="ARBA00023295"/>
    </source>
</evidence>
<proteinExistence type="inferred from homology"/>
<keyword evidence="4" id="KW-0378">Hydrolase</keyword>
<dbReference type="OrthoDB" id="2104063at2759"/>
<name>A0A1Y2E618_9FUNG</name>
<evidence type="ECO:0000256" key="6">
    <source>
        <dbReference type="ARBA" id="ARBA00023277"/>
    </source>
</evidence>
<feature type="active site" description="Nucleophile" evidence="9">
    <location>
        <position position="204"/>
    </location>
</feature>
<evidence type="ECO:0000256" key="5">
    <source>
        <dbReference type="ARBA" id="ARBA00023001"/>
    </source>
</evidence>
<evidence type="ECO:0000256" key="4">
    <source>
        <dbReference type="ARBA" id="ARBA00022801"/>
    </source>
</evidence>
<sequence>MRLSTKNVLLMIALLSVNLVEGNKCIVKPSSKSVAVTSAVADAAESTIAPVVIDTGVESNKEEEEEDINDAPVQKSKSTAKVIPKTAVPPSPPVHSPIPEVATTKVIPKTALPPSPPVHSPIPENVETVAPVVKKTTTTVKKTTTSKKTITTTTTKKTTTIKKTTTTTSKSAVPSSSSSKSGKSGKSLPDITKGTTGKTTRYWDCCLASCAWKENTNGSHVKACKADGVTLVTDELYKVRNGCEDGGQAYMCNDNQPWAINDKVSYGFVAAAFQSGSQKDWCCSCYRMQFTSGAAKGKQMIVQVTNTGYDLSDNHFDIQMPGGGVGVFNGCQSQWKTSVDGWGQRYGGISGRSECENLPKQLRDGCYWRYDWFLNSDNPSVIFERVQCPTELTSKSGCVPPDNSKYKAIPWN</sequence>
<dbReference type="Gene3D" id="2.40.40.10">
    <property type="entry name" value="RlpA-like domain"/>
    <property type="match status" value="1"/>
</dbReference>
<dbReference type="InterPro" id="IPR036908">
    <property type="entry name" value="RlpA-like_sf"/>
</dbReference>
<evidence type="ECO:0000256" key="9">
    <source>
        <dbReference type="PROSITE-ProRule" id="PRU10069"/>
    </source>
</evidence>
<dbReference type="AlphaFoldDB" id="A0A1Y2E618"/>
<dbReference type="Proteomes" id="UP000193920">
    <property type="component" value="Unassembled WGS sequence"/>
</dbReference>
<dbReference type="STRING" id="1754190.A0A1Y2E618"/>
<evidence type="ECO:0000256" key="3">
    <source>
        <dbReference type="ARBA" id="ARBA00012601"/>
    </source>
</evidence>
<dbReference type="Pfam" id="PF02015">
    <property type="entry name" value="Glyco_hydro_45"/>
    <property type="match status" value="1"/>
</dbReference>
<evidence type="ECO:0000259" key="12">
    <source>
        <dbReference type="PROSITE" id="PS01140"/>
    </source>
</evidence>
<keyword evidence="6" id="KW-0119">Carbohydrate metabolism</keyword>
<evidence type="ECO:0000256" key="1">
    <source>
        <dbReference type="ARBA" id="ARBA00000966"/>
    </source>
</evidence>
<dbReference type="InterPro" id="IPR000334">
    <property type="entry name" value="Glyco_hydro_45"/>
</dbReference>
<evidence type="ECO:0000256" key="8">
    <source>
        <dbReference type="ARBA" id="ARBA00023326"/>
    </source>
</evidence>
<keyword evidence="7" id="KW-0326">Glycosidase</keyword>
<dbReference type="InterPro" id="IPR052288">
    <property type="entry name" value="GH45_Enzymes"/>
</dbReference>
<feature type="region of interest" description="Disordered" evidence="10">
    <location>
        <begin position="58"/>
        <end position="99"/>
    </location>
</feature>